<evidence type="ECO:0000313" key="7">
    <source>
        <dbReference type="EMBL" id="MFA0810756.1"/>
    </source>
</evidence>
<evidence type="ECO:0000313" key="8">
    <source>
        <dbReference type="Proteomes" id="UP001569428"/>
    </source>
</evidence>
<evidence type="ECO:0000259" key="6">
    <source>
        <dbReference type="Pfam" id="PF22692"/>
    </source>
</evidence>
<protein>
    <submittedName>
        <fullName evidence="7">Flagellar hook-basal body protein</fullName>
    </submittedName>
</protein>
<dbReference type="Pfam" id="PF06429">
    <property type="entry name" value="Flg_bbr_C"/>
    <property type="match status" value="1"/>
</dbReference>
<evidence type="ECO:0000259" key="5">
    <source>
        <dbReference type="Pfam" id="PF06429"/>
    </source>
</evidence>
<dbReference type="PANTHER" id="PTHR30435:SF19">
    <property type="entry name" value="FLAGELLAR BASAL-BODY ROD PROTEIN FLGG"/>
    <property type="match status" value="1"/>
</dbReference>
<organism evidence="7 8">
    <name type="scientific">Microbulbifer epialgicus</name>
    <dbReference type="NCBI Taxonomy" id="393907"/>
    <lineage>
        <taxon>Bacteria</taxon>
        <taxon>Pseudomonadati</taxon>
        <taxon>Pseudomonadota</taxon>
        <taxon>Gammaproteobacteria</taxon>
        <taxon>Cellvibrionales</taxon>
        <taxon>Microbulbiferaceae</taxon>
        <taxon>Microbulbifer</taxon>
    </lineage>
</organism>
<proteinExistence type="inferred from homology"/>
<keyword evidence="8" id="KW-1185">Reference proteome</keyword>
<keyword evidence="7" id="KW-0282">Flagellum</keyword>
<evidence type="ECO:0000256" key="4">
    <source>
        <dbReference type="RuleBase" id="RU362116"/>
    </source>
</evidence>
<dbReference type="InterPro" id="IPR037925">
    <property type="entry name" value="FlgE/F/G-like"/>
</dbReference>
<accession>A0ABV4NXT7</accession>
<feature type="domain" description="Flagellar basal-body/hook protein C-terminal" evidence="5">
    <location>
        <begin position="189"/>
        <end position="232"/>
    </location>
</feature>
<dbReference type="InterPro" id="IPR020013">
    <property type="entry name" value="Flagellar_FlgE/F/G"/>
</dbReference>
<dbReference type="SUPFAM" id="SSF117143">
    <property type="entry name" value="Flagellar hook protein flgE"/>
    <property type="match status" value="1"/>
</dbReference>
<comment type="subcellular location">
    <subcellularLocation>
        <location evidence="1 4">Bacterial flagellum basal body</location>
    </subcellularLocation>
</comment>
<keyword evidence="7" id="KW-0969">Cilium</keyword>
<dbReference type="EMBL" id="JBGMEK010000011">
    <property type="protein sequence ID" value="MFA0810756.1"/>
    <property type="molecule type" value="Genomic_DNA"/>
</dbReference>
<reference evidence="7 8" key="1">
    <citation type="submission" date="2024-08" db="EMBL/GenBank/DDBJ databases">
        <authorList>
            <person name="Ishaq N."/>
        </authorList>
    </citation>
    <scope>NUCLEOTIDE SEQUENCE [LARGE SCALE GENOMIC DNA]</scope>
    <source>
        <strain evidence="7 8">DSM 18651</strain>
    </source>
</reference>
<comment type="similarity">
    <text evidence="2 4">Belongs to the flagella basal body rod proteins family.</text>
</comment>
<keyword evidence="7" id="KW-0966">Cell projection</keyword>
<feature type="domain" description="Flagellar hook protein FlgE/F/G-like D1" evidence="6">
    <location>
        <begin position="85"/>
        <end position="145"/>
    </location>
</feature>
<name>A0ABV4NXT7_9GAMM</name>
<dbReference type="Pfam" id="PF22692">
    <property type="entry name" value="LlgE_F_G_D1"/>
    <property type="match status" value="1"/>
</dbReference>
<dbReference type="PANTHER" id="PTHR30435">
    <property type="entry name" value="FLAGELLAR PROTEIN"/>
    <property type="match status" value="1"/>
</dbReference>
<dbReference type="Proteomes" id="UP001569428">
    <property type="component" value="Unassembled WGS sequence"/>
</dbReference>
<evidence type="ECO:0000256" key="2">
    <source>
        <dbReference type="ARBA" id="ARBA00009677"/>
    </source>
</evidence>
<dbReference type="RefSeq" id="WP_371838329.1">
    <property type="nucleotide sequence ID" value="NZ_JBGMEK010000011.1"/>
</dbReference>
<keyword evidence="3 4" id="KW-0975">Bacterial flagellum</keyword>
<dbReference type="NCBIfam" id="TIGR03506">
    <property type="entry name" value="FlgEFG_subfam"/>
    <property type="match status" value="1"/>
</dbReference>
<gene>
    <name evidence="7" type="ORF">ACCI49_07460</name>
</gene>
<sequence>MEGINTILNTMQSDLRKLNSIGHNLANVDTNAYKRIVADLEVQSIDLVGKELAITGSNNINIVSSSRVDYSNGALKFTGRSLNVAIEGDGYFQVRDNAGTWLTRQGELKVDSEGYLTLLDGSKLQGIDGDIQVQPGTIEIRNNGELYQEGDQVIAKIAVVDASDNMLQEIGKGKYSSPSVSLLEQPSVRQEFLEMSNVNHLHEMVSLVELTRHFEGSQQVLQGYSTMMEELVSKVGRI</sequence>
<dbReference type="InterPro" id="IPR053967">
    <property type="entry name" value="LlgE_F_G-like_D1"/>
</dbReference>
<evidence type="ECO:0000256" key="3">
    <source>
        <dbReference type="ARBA" id="ARBA00023143"/>
    </source>
</evidence>
<dbReference type="InterPro" id="IPR010930">
    <property type="entry name" value="Flg_bb/hook_C_dom"/>
</dbReference>
<evidence type="ECO:0000256" key="1">
    <source>
        <dbReference type="ARBA" id="ARBA00004117"/>
    </source>
</evidence>
<comment type="caution">
    <text evidence="7">The sequence shown here is derived from an EMBL/GenBank/DDBJ whole genome shotgun (WGS) entry which is preliminary data.</text>
</comment>